<evidence type="ECO:0000256" key="9">
    <source>
        <dbReference type="ARBA" id="ARBA00039149"/>
    </source>
</evidence>
<dbReference type="RefSeq" id="WP_128911297.1">
    <property type="nucleotide sequence ID" value="NZ_RDSM01000001.1"/>
</dbReference>
<dbReference type="PANTHER" id="PTHR42914">
    <property type="entry name" value="7-CYANO-7-DEAZAGUANINE SYNTHASE"/>
    <property type="match status" value="1"/>
</dbReference>
<dbReference type="GO" id="GO:0005524">
    <property type="term" value="F:ATP binding"/>
    <property type="evidence" value="ECO:0007669"/>
    <property type="project" value="UniProtKB-UniRule"/>
</dbReference>
<feature type="binding site" evidence="11">
    <location>
        <begin position="14"/>
        <end position="24"/>
    </location>
    <ligand>
        <name>ATP</name>
        <dbReference type="ChEBI" id="CHEBI:30616"/>
    </ligand>
</feature>
<evidence type="ECO:0000256" key="7">
    <source>
        <dbReference type="ARBA" id="ARBA00022840"/>
    </source>
</evidence>
<comment type="similarity">
    <text evidence="8 11">Belongs to the QueC family.</text>
</comment>
<dbReference type="UniPathway" id="UPA00391"/>
<accession>A0A4Q0T2K9</accession>
<name>A0A4Q0T2K9_9BACT</name>
<dbReference type="PANTHER" id="PTHR42914:SF1">
    <property type="entry name" value="7-CYANO-7-DEAZAGUANINE SYNTHASE"/>
    <property type="match status" value="1"/>
</dbReference>
<evidence type="ECO:0000256" key="3">
    <source>
        <dbReference type="ARBA" id="ARBA00022723"/>
    </source>
</evidence>
<feature type="binding site" evidence="11">
    <location>
        <position position="214"/>
    </location>
    <ligand>
        <name>Zn(2+)</name>
        <dbReference type="ChEBI" id="CHEBI:29105"/>
    </ligand>
</feature>
<dbReference type="PIRSF" id="PIRSF006293">
    <property type="entry name" value="ExsB"/>
    <property type="match status" value="1"/>
</dbReference>
<keyword evidence="3 11" id="KW-0479">Metal-binding</keyword>
<comment type="caution">
    <text evidence="12">The sequence shown here is derived from an EMBL/GenBank/DDBJ whole genome shotgun (WGS) entry which is preliminary data.</text>
</comment>
<evidence type="ECO:0000256" key="4">
    <source>
        <dbReference type="ARBA" id="ARBA00022741"/>
    </source>
</evidence>
<organism evidence="12 13">
    <name type="scientific">Granulicella sibirica</name>
    <dbReference type="NCBI Taxonomy" id="2479048"/>
    <lineage>
        <taxon>Bacteria</taxon>
        <taxon>Pseudomonadati</taxon>
        <taxon>Acidobacteriota</taxon>
        <taxon>Terriglobia</taxon>
        <taxon>Terriglobales</taxon>
        <taxon>Acidobacteriaceae</taxon>
        <taxon>Granulicella</taxon>
    </lineage>
</organism>
<dbReference type="InterPro" id="IPR014729">
    <property type="entry name" value="Rossmann-like_a/b/a_fold"/>
</dbReference>
<dbReference type="GO" id="GO:0008270">
    <property type="term" value="F:zinc ion binding"/>
    <property type="evidence" value="ECO:0007669"/>
    <property type="project" value="UniProtKB-UniRule"/>
</dbReference>
<dbReference type="EC" id="6.3.4.20" evidence="9 11"/>
<comment type="catalytic activity">
    <reaction evidence="10 11">
        <text>7-carboxy-7-carbaguanine + NH4(+) + 2 ATP = 7-cyano-7-carbaguanine + 2 AMP + 2 diphosphate + 2 H(+)</text>
        <dbReference type="Rhea" id="RHEA:27982"/>
        <dbReference type="ChEBI" id="CHEBI:15378"/>
        <dbReference type="ChEBI" id="CHEBI:28938"/>
        <dbReference type="ChEBI" id="CHEBI:30616"/>
        <dbReference type="ChEBI" id="CHEBI:33019"/>
        <dbReference type="ChEBI" id="CHEBI:45075"/>
        <dbReference type="ChEBI" id="CHEBI:61036"/>
        <dbReference type="ChEBI" id="CHEBI:456215"/>
        <dbReference type="EC" id="6.3.4.20"/>
    </reaction>
</comment>
<dbReference type="AlphaFoldDB" id="A0A4Q0T2K9"/>
<evidence type="ECO:0000256" key="6">
    <source>
        <dbReference type="ARBA" id="ARBA00022833"/>
    </source>
</evidence>
<keyword evidence="4 11" id="KW-0547">Nucleotide-binding</keyword>
<evidence type="ECO:0000256" key="10">
    <source>
        <dbReference type="ARBA" id="ARBA00047890"/>
    </source>
</evidence>
<comment type="function">
    <text evidence="11">Catalyzes the ATP-dependent conversion of 7-carboxy-7-deazaguanine (CDG) to 7-cyano-7-deazaguanine (preQ(0)).</text>
</comment>
<keyword evidence="13" id="KW-1185">Reference proteome</keyword>
<dbReference type="OrthoDB" id="9789567at2"/>
<keyword evidence="2 11" id="KW-0436">Ligase</keyword>
<proteinExistence type="inferred from homology"/>
<comment type="pathway">
    <text evidence="1 11">Purine metabolism; 7-cyano-7-deazaguanine biosynthesis.</text>
</comment>
<evidence type="ECO:0000256" key="1">
    <source>
        <dbReference type="ARBA" id="ARBA00005061"/>
    </source>
</evidence>
<evidence type="ECO:0000256" key="5">
    <source>
        <dbReference type="ARBA" id="ARBA00022785"/>
    </source>
</evidence>
<keyword evidence="7 11" id="KW-0067">ATP-binding</keyword>
<dbReference type="InterPro" id="IPR018317">
    <property type="entry name" value="QueC"/>
</dbReference>
<dbReference type="HAMAP" id="MF_01633">
    <property type="entry name" value="QueC"/>
    <property type="match status" value="1"/>
</dbReference>
<evidence type="ECO:0000313" key="13">
    <source>
        <dbReference type="Proteomes" id="UP000289437"/>
    </source>
</evidence>
<dbReference type="CDD" id="cd01995">
    <property type="entry name" value="QueC-like"/>
    <property type="match status" value="1"/>
</dbReference>
<evidence type="ECO:0000256" key="8">
    <source>
        <dbReference type="ARBA" id="ARBA00037993"/>
    </source>
</evidence>
<dbReference type="Pfam" id="PF06508">
    <property type="entry name" value="QueC"/>
    <property type="match status" value="1"/>
</dbReference>
<gene>
    <name evidence="11" type="primary">queC</name>
    <name evidence="12" type="ORF">GRAN_0382</name>
</gene>
<feature type="binding site" evidence="11">
    <location>
        <position position="211"/>
    </location>
    <ligand>
        <name>Zn(2+)</name>
        <dbReference type="ChEBI" id="CHEBI:29105"/>
    </ligand>
</feature>
<dbReference type="GO" id="GO:0016879">
    <property type="term" value="F:ligase activity, forming carbon-nitrogen bonds"/>
    <property type="evidence" value="ECO:0007669"/>
    <property type="project" value="UniProtKB-UniRule"/>
</dbReference>
<feature type="binding site" evidence="11">
    <location>
        <position position="217"/>
    </location>
    <ligand>
        <name>Zn(2+)</name>
        <dbReference type="ChEBI" id="CHEBI:29105"/>
    </ligand>
</feature>
<dbReference type="Proteomes" id="UP000289437">
    <property type="component" value="Unassembled WGS sequence"/>
</dbReference>
<dbReference type="GO" id="GO:0008616">
    <property type="term" value="P:tRNA queuosine(34) biosynthetic process"/>
    <property type="evidence" value="ECO:0007669"/>
    <property type="project" value="UniProtKB-UniRule"/>
</dbReference>
<keyword evidence="6 11" id="KW-0862">Zinc</keyword>
<dbReference type="SUPFAM" id="SSF52402">
    <property type="entry name" value="Adenine nucleotide alpha hydrolases-like"/>
    <property type="match status" value="1"/>
</dbReference>
<dbReference type="NCBIfam" id="TIGR00364">
    <property type="entry name" value="7-cyano-7-deazaguanine synthase QueC"/>
    <property type="match status" value="1"/>
</dbReference>
<dbReference type="Gene3D" id="3.40.50.620">
    <property type="entry name" value="HUPs"/>
    <property type="match status" value="1"/>
</dbReference>
<keyword evidence="5 11" id="KW-0671">Queuosine biosynthesis</keyword>
<evidence type="ECO:0000256" key="2">
    <source>
        <dbReference type="ARBA" id="ARBA00022598"/>
    </source>
</evidence>
<protein>
    <recommendedName>
        <fullName evidence="9 11">7-cyano-7-deazaguanine synthase</fullName>
        <ecNumber evidence="9 11">6.3.4.20</ecNumber>
    </recommendedName>
    <alternativeName>
        <fullName evidence="11">7-cyano-7-carbaguanine synthase</fullName>
    </alternativeName>
    <alternativeName>
        <fullName evidence="11">PreQ(0) synthase</fullName>
    </alternativeName>
    <alternativeName>
        <fullName evidence="11">Queuosine biosynthesis protein QueC</fullName>
    </alternativeName>
</protein>
<evidence type="ECO:0000256" key="11">
    <source>
        <dbReference type="HAMAP-Rule" id="MF_01633"/>
    </source>
</evidence>
<sequence length="238" mass="25949">MSSDLVRPRAVVCLSGGMDSCVCATLAARDFDVFAVHFSYGQRTEAREQWSAEEVARITGAQELMHLKIDLFRMIGGSALTDEGIAVPSAKDDESEMAGGSLRTGHQVPVTYVPFRNAHFLSAAVSWAEVLGARTIFIGAVEQDSSGYPDCRPAYYDAFNELIRTGTKDGDIRVETPLIAMRKSEIVRLGVELGAPFHVSWSCYASESEACGVCESCVLRLRAFREAGAVDPIPYIQR</sequence>
<reference evidence="12 13" key="1">
    <citation type="submission" date="2018-11" db="EMBL/GenBank/DDBJ databases">
        <authorList>
            <person name="Mardanov A.V."/>
            <person name="Ravin N.V."/>
            <person name="Dedysh S.N."/>
        </authorList>
    </citation>
    <scope>NUCLEOTIDE SEQUENCE [LARGE SCALE GENOMIC DNA]</scope>
    <source>
        <strain evidence="12 13">AF10</strain>
    </source>
</reference>
<evidence type="ECO:0000313" key="12">
    <source>
        <dbReference type="EMBL" id="RXH57072.1"/>
    </source>
</evidence>
<feature type="binding site" evidence="11">
    <location>
        <position position="203"/>
    </location>
    <ligand>
        <name>Zn(2+)</name>
        <dbReference type="ChEBI" id="CHEBI:29105"/>
    </ligand>
</feature>
<dbReference type="EMBL" id="RDSM01000001">
    <property type="protein sequence ID" value="RXH57072.1"/>
    <property type="molecule type" value="Genomic_DNA"/>
</dbReference>
<comment type="cofactor">
    <cofactor evidence="11">
        <name>Zn(2+)</name>
        <dbReference type="ChEBI" id="CHEBI:29105"/>
    </cofactor>
    <text evidence="11">Binds 1 zinc ion per subunit.</text>
</comment>
<reference evidence="13" key="2">
    <citation type="submission" date="2019-02" db="EMBL/GenBank/DDBJ databases">
        <title>Granulicella sibirica sp. nov., a psychrotolerant acidobacterium isolated from an organic soil layer in forested tundra, West Siberia.</title>
        <authorList>
            <person name="Oshkin I.Y."/>
            <person name="Kulichevskaya I.S."/>
            <person name="Rijpstra W.I.C."/>
            <person name="Sinninghe Damste J.S."/>
            <person name="Rakitin A.L."/>
            <person name="Ravin N.V."/>
            <person name="Dedysh S.N."/>
        </authorList>
    </citation>
    <scope>NUCLEOTIDE SEQUENCE [LARGE SCALE GENOMIC DNA]</scope>
    <source>
        <strain evidence="13">AF10</strain>
    </source>
</reference>